<dbReference type="Gene3D" id="2.130.10.10">
    <property type="entry name" value="YVTN repeat-like/Quinoprotein amine dehydrogenase"/>
    <property type="match status" value="1"/>
</dbReference>
<dbReference type="InterPro" id="IPR015943">
    <property type="entry name" value="WD40/YVTN_repeat-like_dom_sf"/>
</dbReference>
<gene>
    <name evidence="6" type="ORF">GCM10007874_71780</name>
</gene>
<comment type="catalytic activity">
    <reaction evidence="5">
        <text>methanethiol + O2 + H2O = hydrogen sulfide + formaldehyde + H2O2 + H(+)</text>
        <dbReference type="Rhea" id="RHEA:11812"/>
        <dbReference type="ChEBI" id="CHEBI:15377"/>
        <dbReference type="ChEBI" id="CHEBI:15378"/>
        <dbReference type="ChEBI" id="CHEBI:15379"/>
        <dbReference type="ChEBI" id="CHEBI:16007"/>
        <dbReference type="ChEBI" id="CHEBI:16240"/>
        <dbReference type="ChEBI" id="CHEBI:16842"/>
        <dbReference type="ChEBI" id="CHEBI:29919"/>
        <dbReference type="EC" id="1.8.3.4"/>
    </reaction>
</comment>
<dbReference type="SUPFAM" id="SSF75011">
    <property type="entry name" value="3-carboxy-cis,cis-mucoante lactonizing enzyme"/>
    <property type="match status" value="1"/>
</dbReference>
<proteinExistence type="inferred from homology"/>
<dbReference type="PANTHER" id="PTHR23300">
    <property type="entry name" value="METHANETHIOL OXIDASE"/>
    <property type="match status" value="1"/>
</dbReference>
<dbReference type="InterPro" id="IPR008826">
    <property type="entry name" value="Se-bd"/>
</dbReference>
<reference evidence="7" key="1">
    <citation type="journal article" date="2019" name="Int. J. Syst. Evol. Microbiol.">
        <title>The Global Catalogue of Microorganisms (GCM) 10K type strain sequencing project: providing services to taxonomists for standard genome sequencing and annotation.</title>
        <authorList>
            <consortium name="The Broad Institute Genomics Platform"/>
            <consortium name="The Broad Institute Genome Sequencing Center for Infectious Disease"/>
            <person name="Wu L."/>
            <person name="Ma J."/>
        </authorList>
    </citation>
    <scope>NUCLEOTIDE SEQUENCE [LARGE SCALE GENOMIC DNA]</scope>
    <source>
        <strain evidence="7">NBRC 101365</strain>
    </source>
</reference>
<dbReference type="Pfam" id="PF05694">
    <property type="entry name" value="SBP56"/>
    <property type="match status" value="1"/>
</dbReference>
<evidence type="ECO:0000256" key="4">
    <source>
        <dbReference type="ARBA" id="ARBA00015601"/>
    </source>
</evidence>
<organism evidence="6 7">
    <name type="scientific">Labrys miyagiensis</name>
    <dbReference type="NCBI Taxonomy" id="346912"/>
    <lineage>
        <taxon>Bacteria</taxon>
        <taxon>Pseudomonadati</taxon>
        <taxon>Pseudomonadota</taxon>
        <taxon>Alphaproteobacteria</taxon>
        <taxon>Hyphomicrobiales</taxon>
        <taxon>Xanthobacteraceae</taxon>
        <taxon>Labrys</taxon>
    </lineage>
</organism>
<dbReference type="Proteomes" id="UP001156882">
    <property type="component" value="Unassembled WGS sequence"/>
</dbReference>
<evidence type="ECO:0000256" key="3">
    <source>
        <dbReference type="ARBA" id="ARBA00012510"/>
    </source>
</evidence>
<keyword evidence="7" id="KW-1185">Reference proteome</keyword>
<evidence type="ECO:0000256" key="1">
    <source>
        <dbReference type="ARBA" id="ARBA00005177"/>
    </source>
</evidence>
<comment type="caution">
    <text evidence="6">The sequence shown here is derived from an EMBL/GenBank/DDBJ whole genome shotgun (WGS) entry which is preliminary data.</text>
</comment>
<dbReference type="EC" id="1.8.3.4" evidence="3"/>
<dbReference type="PANTHER" id="PTHR23300:SF0">
    <property type="entry name" value="METHANETHIOL OXIDASE"/>
    <property type="match status" value="1"/>
</dbReference>
<name>A0ABQ6CX28_9HYPH</name>
<evidence type="ECO:0000256" key="2">
    <source>
        <dbReference type="ARBA" id="ARBA00005606"/>
    </source>
</evidence>
<evidence type="ECO:0000256" key="5">
    <source>
        <dbReference type="ARBA" id="ARBA00047539"/>
    </source>
</evidence>
<sequence length="454" mass="50741">MAECCTPERSGPGYASPAEAMKAPRELLLYTVALYIGTGIQKPDYLATIDADPESPTYSKVVSRLEMPGIGDELHHMGWNACASCHGDVTRERRYLIVPGVRSSNLHIVDCATDPKNPSLYKVIEGREIKAKTNLSAPHTVHCLGSDIIISMLGDAKGEAPGGFLHLDQDFNIVGRWENDLAGMKFNYDFWYQPRHNVMVSSEWAAPNTFMPGFDLEEVGLLKYGREIHFWDFAEKSVVKTVYLGEDGLIPLEVRFHHNPDSSHGFVGAALSSNIIHWYKKEGEWVVEKIIDIENRRHPDWPIPVPGLISVILVSMDDRFLYLSNWLHGDLRQYDISDPSNPILTGQVWMGGLLGEAPQVNGRTITGGPQMIQLSLDGRRLYVTTSLFSTWDNQFYPEIRQNGGCMLMVDCDAENGGMSINKEFFVDFGKEPGGPARCHETRYPGGDCTSDIWT</sequence>
<comment type="similarity">
    <text evidence="2">Belongs to the selenium-binding protein family.</text>
</comment>
<evidence type="ECO:0000313" key="7">
    <source>
        <dbReference type="Proteomes" id="UP001156882"/>
    </source>
</evidence>
<dbReference type="EMBL" id="BSPC01000096">
    <property type="protein sequence ID" value="GLS24157.1"/>
    <property type="molecule type" value="Genomic_DNA"/>
</dbReference>
<protein>
    <recommendedName>
        <fullName evidence="4">Methanethiol oxidase</fullName>
        <ecNumber evidence="3">1.8.3.4</ecNumber>
    </recommendedName>
</protein>
<accession>A0ABQ6CX28</accession>
<evidence type="ECO:0000313" key="6">
    <source>
        <dbReference type="EMBL" id="GLS24157.1"/>
    </source>
</evidence>
<comment type="pathway">
    <text evidence="1">Organosulfur degradation.</text>
</comment>